<evidence type="ECO:0008006" key="4">
    <source>
        <dbReference type="Google" id="ProtNLM"/>
    </source>
</evidence>
<feature type="chain" id="PRO_5017428483" description="RHS repeat protein" evidence="1">
    <location>
        <begin position="24"/>
        <end position="104"/>
    </location>
</feature>
<name>A0A399J6T6_9RHOB</name>
<organism evidence="2 3">
    <name type="scientific">Pseudooceanicola sediminis</name>
    <dbReference type="NCBI Taxonomy" id="2211117"/>
    <lineage>
        <taxon>Bacteria</taxon>
        <taxon>Pseudomonadati</taxon>
        <taxon>Pseudomonadota</taxon>
        <taxon>Alphaproteobacteria</taxon>
        <taxon>Rhodobacterales</taxon>
        <taxon>Paracoccaceae</taxon>
        <taxon>Pseudooceanicola</taxon>
    </lineage>
</organism>
<dbReference type="Proteomes" id="UP000265848">
    <property type="component" value="Unassembled WGS sequence"/>
</dbReference>
<evidence type="ECO:0000313" key="3">
    <source>
        <dbReference type="Proteomes" id="UP000265848"/>
    </source>
</evidence>
<feature type="signal peptide" evidence="1">
    <location>
        <begin position="1"/>
        <end position="23"/>
    </location>
</feature>
<dbReference type="EMBL" id="QWJJ01000004">
    <property type="protein sequence ID" value="RII39702.1"/>
    <property type="molecule type" value="Genomic_DNA"/>
</dbReference>
<reference evidence="2 3" key="1">
    <citation type="submission" date="2018-08" db="EMBL/GenBank/DDBJ databases">
        <title>Pseudooceanicola sediminis CY03 in the family Rhodobacteracea.</title>
        <authorList>
            <person name="Zhang Y.-J."/>
        </authorList>
    </citation>
    <scope>NUCLEOTIDE SEQUENCE [LARGE SCALE GENOMIC DNA]</scope>
    <source>
        <strain evidence="2 3">CY03</strain>
    </source>
</reference>
<dbReference type="AlphaFoldDB" id="A0A399J6T6"/>
<evidence type="ECO:0000313" key="2">
    <source>
        <dbReference type="EMBL" id="RII39702.1"/>
    </source>
</evidence>
<evidence type="ECO:0000256" key="1">
    <source>
        <dbReference type="SAM" id="SignalP"/>
    </source>
</evidence>
<gene>
    <name evidence="2" type="ORF">DL237_06045</name>
</gene>
<sequence length="104" mass="11186">MTTFTKIISGAVVATLLPLSAMAATNARDTTAYERSGRLSAPISHTEKSNTVATEFTYDRRGEIVPAKRGDAPMVVTRGIPLASNTTYDRRGDIVPANPAETRF</sequence>
<dbReference type="RefSeq" id="WP_119398136.1">
    <property type="nucleotide sequence ID" value="NZ_QWJJ01000004.1"/>
</dbReference>
<protein>
    <recommendedName>
        <fullName evidence="4">RHS repeat protein</fullName>
    </recommendedName>
</protein>
<keyword evidence="3" id="KW-1185">Reference proteome</keyword>
<proteinExistence type="predicted"/>
<accession>A0A399J6T6</accession>
<comment type="caution">
    <text evidence="2">The sequence shown here is derived from an EMBL/GenBank/DDBJ whole genome shotgun (WGS) entry which is preliminary data.</text>
</comment>
<keyword evidence="1" id="KW-0732">Signal</keyword>